<organism evidence="2 3">
    <name type="scientific">Rhodanobacter glycinis</name>
    <dbReference type="NCBI Taxonomy" id="582702"/>
    <lineage>
        <taxon>Bacteria</taxon>
        <taxon>Pseudomonadati</taxon>
        <taxon>Pseudomonadota</taxon>
        <taxon>Gammaproteobacteria</taxon>
        <taxon>Lysobacterales</taxon>
        <taxon>Rhodanobacteraceae</taxon>
        <taxon>Rhodanobacter</taxon>
    </lineage>
</organism>
<feature type="region of interest" description="Disordered" evidence="1">
    <location>
        <begin position="58"/>
        <end position="96"/>
    </location>
</feature>
<proteinExistence type="predicted"/>
<evidence type="ECO:0000256" key="1">
    <source>
        <dbReference type="SAM" id="MobiDB-lite"/>
    </source>
</evidence>
<evidence type="ECO:0000313" key="3">
    <source>
        <dbReference type="Proteomes" id="UP000321807"/>
    </source>
</evidence>
<dbReference type="KEGG" id="rgl:CS053_02240"/>
<reference evidence="2 3" key="1">
    <citation type="submission" date="2019-08" db="EMBL/GenBank/DDBJ databases">
        <title>Complete genome sequence of Rhodanobacter glycinis strain T01E-68 isolated from tomato root.</title>
        <authorList>
            <person name="Weon H.-Y."/>
            <person name="Lee S.A."/>
        </authorList>
    </citation>
    <scope>NUCLEOTIDE SEQUENCE [LARGE SCALE GENOMIC DNA]</scope>
    <source>
        <strain evidence="2 3">T01E-68</strain>
    </source>
</reference>
<dbReference type="RefSeq" id="WP_147626197.1">
    <property type="nucleotide sequence ID" value="NZ_CP042807.1"/>
</dbReference>
<dbReference type="Proteomes" id="UP000321807">
    <property type="component" value="Chromosome"/>
</dbReference>
<sequence length="96" mass="10238">MSNTIELLESIGRNASLRRASQESLSRALDEMGAVDNLKLAAATGDRSYLAQELGNKNNVVNHNGHDGGCDPGDDDAENVPDQDGDEMDTPDNPAR</sequence>
<name>A0A5B9DW08_9GAMM</name>
<evidence type="ECO:0000313" key="2">
    <source>
        <dbReference type="EMBL" id="QEE23449.1"/>
    </source>
</evidence>
<accession>A0A5B9DW08</accession>
<dbReference type="EMBL" id="CP042807">
    <property type="protein sequence ID" value="QEE23449.1"/>
    <property type="molecule type" value="Genomic_DNA"/>
</dbReference>
<protein>
    <submittedName>
        <fullName evidence="2">Uncharacterized protein</fullName>
    </submittedName>
</protein>
<dbReference type="AlphaFoldDB" id="A0A5B9DW08"/>
<gene>
    <name evidence="2" type="ORF">CS053_02240</name>
</gene>
<feature type="compositionally biased region" description="Acidic residues" evidence="1">
    <location>
        <begin position="72"/>
        <end position="90"/>
    </location>
</feature>